<feature type="compositionally biased region" description="Basic residues" evidence="1">
    <location>
        <begin position="804"/>
        <end position="815"/>
    </location>
</feature>
<dbReference type="InterPro" id="IPR011009">
    <property type="entry name" value="Kinase-like_dom_sf"/>
</dbReference>
<feature type="region of interest" description="Disordered" evidence="1">
    <location>
        <begin position="777"/>
        <end position="837"/>
    </location>
</feature>
<feature type="region of interest" description="Disordered" evidence="1">
    <location>
        <begin position="718"/>
        <end position="739"/>
    </location>
</feature>
<name>A0A1C7MB88_GRIFR</name>
<sequence length="837" mass="94167">MSEAPAPRSSTPPGSDPLSAAKAFSSTPRKAKPSSIQDRAVDRPVNKLVDIRIKYDREMQGLFVEVPDGDFQEYFPGGSEPPVTKEFKFNVDLKSEEKMYFGVCKGLEDSLPDHEEFIVKDTGRWQDMAEGSTHAKAKNDKQPDLGIYPRHDAAVNAVTMPLSKKQKGKLGRRVTFVGRVSWAWLSLSVEVKNKKTTAPFSYDNKEDWLPDNDEARKSRGQLADYAKEIFARQHRQFLFTIVVIRDRARISPEKLGGFIYRYATMTPVERGFDPTAMLARRRRGCMNSIISKDPKRRKDRKSKNSNGGKDDKDDLASYAWPIYRIELDANEFVSVKKGGSERENSDQAGEDDTTANIDAQPEAKRYLLVGRAMSTSLSPTGRGTKGFAAYDMTGKTHVFLKDTWRPDSSCIHAEGEIYKELAKYEVADIATLLYCGDVGGGTPQTTRTQELLKKANTDMKILPRIHYRLVFEEIARPLQEYQNSFEMARAIYAALTAHRQAWETAGILHRDISDGNIMICDDVKDEYGQRISTAFLNDWDLAKYKHELAESPTQKTRSGTWQFISALLLKFPQKQHEVSDDLESFIHVINWLSFWYHKNNYTDEPVDLGDQLYNLYDQCRHIPDGCDTGGNGKFVQMKSGDPPMKLEGPSQAHWELLRSLASLAKEHYESLSVSQWQVDTHDRPNGGDNKEESMIEATVRLGTKRAYDKFVPKLVHTNQEDVDPMPATPPAPTTREGVLSSHGAILAAFEDALSKKWKPVDKTKNFVMTYTNSGTHILRTRTGSGKRSAESSASGGVEGDNRPSKKRRSGKRSKRAQAASEQGDQSNLSAVPEEEED</sequence>
<evidence type="ECO:0000313" key="3">
    <source>
        <dbReference type="EMBL" id="OBZ73679.1"/>
    </source>
</evidence>
<dbReference type="EMBL" id="LUGG01000006">
    <property type="protein sequence ID" value="OBZ73679.1"/>
    <property type="molecule type" value="Genomic_DNA"/>
</dbReference>
<dbReference type="PROSITE" id="PS50011">
    <property type="entry name" value="PROTEIN_KINASE_DOM"/>
    <property type="match status" value="1"/>
</dbReference>
<feature type="compositionally biased region" description="Basic residues" evidence="1">
    <location>
        <begin position="294"/>
        <end position="303"/>
    </location>
</feature>
<evidence type="ECO:0000256" key="1">
    <source>
        <dbReference type="SAM" id="MobiDB-lite"/>
    </source>
</evidence>
<dbReference type="InterPro" id="IPR040976">
    <property type="entry name" value="Pkinase_fungal"/>
</dbReference>
<accession>A0A1C7MB88</accession>
<keyword evidence="4" id="KW-1185">Reference proteome</keyword>
<dbReference type="PANTHER" id="PTHR38248:SF2">
    <property type="entry name" value="FUNK1 11"/>
    <property type="match status" value="1"/>
</dbReference>
<dbReference type="Gene3D" id="1.10.510.10">
    <property type="entry name" value="Transferase(Phosphotransferase) domain 1"/>
    <property type="match status" value="1"/>
</dbReference>
<feature type="region of interest" description="Disordered" evidence="1">
    <location>
        <begin position="1"/>
        <end position="41"/>
    </location>
</feature>
<evidence type="ECO:0000259" key="2">
    <source>
        <dbReference type="PROSITE" id="PS50011"/>
    </source>
</evidence>
<dbReference type="GO" id="GO:0005524">
    <property type="term" value="F:ATP binding"/>
    <property type="evidence" value="ECO:0007669"/>
    <property type="project" value="InterPro"/>
</dbReference>
<reference evidence="3 4" key="1">
    <citation type="submission" date="2016-03" db="EMBL/GenBank/DDBJ databases">
        <title>Whole genome sequencing of Grifola frondosa 9006-11.</title>
        <authorList>
            <person name="Min B."/>
            <person name="Park H."/>
            <person name="Kim J.-G."/>
            <person name="Cho H."/>
            <person name="Oh Y.-L."/>
            <person name="Kong W.-S."/>
            <person name="Choi I.-G."/>
        </authorList>
    </citation>
    <scope>NUCLEOTIDE SEQUENCE [LARGE SCALE GENOMIC DNA]</scope>
    <source>
        <strain evidence="3 4">9006-11</strain>
    </source>
</reference>
<proteinExistence type="predicted"/>
<dbReference type="OMA" id="WESAGIL"/>
<evidence type="ECO:0000313" key="4">
    <source>
        <dbReference type="Proteomes" id="UP000092993"/>
    </source>
</evidence>
<organism evidence="3 4">
    <name type="scientific">Grifola frondosa</name>
    <name type="common">Maitake</name>
    <name type="synonym">Polyporus frondosus</name>
    <dbReference type="NCBI Taxonomy" id="5627"/>
    <lineage>
        <taxon>Eukaryota</taxon>
        <taxon>Fungi</taxon>
        <taxon>Dikarya</taxon>
        <taxon>Basidiomycota</taxon>
        <taxon>Agaricomycotina</taxon>
        <taxon>Agaricomycetes</taxon>
        <taxon>Polyporales</taxon>
        <taxon>Grifolaceae</taxon>
        <taxon>Grifola</taxon>
    </lineage>
</organism>
<dbReference type="GO" id="GO:0004672">
    <property type="term" value="F:protein kinase activity"/>
    <property type="evidence" value="ECO:0007669"/>
    <property type="project" value="InterPro"/>
</dbReference>
<protein>
    <recommendedName>
        <fullName evidence="2">Protein kinase domain-containing protein</fullName>
    </recommendedName>
</protein>
<dbReference type="AlphaFoldDB" id="A0A1C7MB88"/>
<feature type="region of interest" description="Disordered" evidence="1">
    <location>
        <begin position="288"/>
        <end position="312"/>
    </location>
</feature>
<gene>
    <name evidence="3" type="ORF">A0H81_06481</name>
</gene>
<feature type="domain" description="Protein kinase" evidence="2">
    <location>
        <begin position="374"/>
        <end position="695"/>
    </location>
</feature>
<dbReference type="Pfam" id="PF17667">
    <property type="entry name" value="Pkinase_fungal"/>
    <property type="match status" value="1"/>
</dbReference>
<dbReference type="Proteomes" id="UP000092993">
    <property type="component" value="Unassembled WGS sequence"/>
</dbReference>
<comment type="caution">
    <text evidence="3">The sequence shown here is derived from an EMBL/GenBank/DDBJ whole genome shotgun (WGS) entry which is preliminary data.</text>
</comment>
<feature type="region of interest" description="Disordered" evidence="1">
    <location>
        <begin position="337"/>
        <end position="360"/>
    </location>
</feature>
<dbReference type="PANTHER" id="PTHR38248">
    <property type="entry name" value="FUNK1 6"/>
    <property type="match status" value="1"/>
</dbReference>
<dbReference type="SUPFAM" id="SSF56112">
    <property type="entry name" value="Protein kinase-like (PK-like)"/>
    <property type="match status" value="1"/>
</dbReference>
<dbReference type="OrthoDB" id="2802734at2759"/>
<dbReference type="InterPro" id="IPR000719">
    <property type="entry name" value="Prot_kinase_dom"/>
</dbReference>